<dbReference type="Pfam" id="PF00534">
    <property type="entry name" value="Glycos_transf_1"/>
    <property type="match status" value="1"/>
</dbReference>
<reference evidence="7" key="1">
    <citation type="journal article" date="2019" name="Int. J. Syst. Evol. Microbiol.">
        <title>The Global Catalogue of Microorganisms (GCM) 10K type strain sequencing project: providing services to taxonomists for standard genome sequencing and annotation.</title>
        <authorList>
            <consortium name="The Broad Institute Genomics Platform"/>
            <consortium name="The Broad Institute Genome Sequencing Center for Infectious Disease"/>
            <person name="Wu L."/>
            <person name="Ma J."/>
        </authorList>
    </citation>
    <scope>NUCLEOTIDE SEQUENCE [LARGE SCALE GENOMIC DNA]</scope>
    <source>
        <strain evidence="7">JCM 13250</strain>
    </source>
</reference>
<comment type="caution">
    <text evidence="6">The sequence shown here is derived from an EMBL/GenBank/DDBJ whole genome shotgun (WGS) entry which is preliminary data.</text>
</comment>
<accession>A0ABP4Y7H1</accession>
<dbReference type="SUPFAM" id="SSF53756">
    <property type="entry name" value="UDP-Glycosyltransferase/glycogen phosphorylase"/>
    <property type="match status" value="1"/>
</dbReference>
<feature type="domain" description="Glycosyltransferase subfamily 4-like N-terminal" evidence="5">
    <location>
        <begin position="17"/>
        <end position="174"/>
    </location>
</feature>
<evidence type="ECO:0000256" key="2">
    <source>
        <dbReference type="ARBA" id="ARBA00022679"/>
    </source>
</evidence>
<sequence length="385" mass="40753">MSSGRPVVIWRSCLLFGSETFVRDQGAALSRWRPTYVGAVKVASPLAADTDVVAFPDGRLGFPLLRLTGGSRRLDATLRSLRPDLVHAHFGGDGWLISRTAARLNIPLVITLHGRDVTTQAAAPGLRGSRYRRNLRTAFDRAALILAVSGPVADRALALGADPAKVRVHHTGVPLPAESHAPKEWDVAFVGRFVPKKGLDDLVEALAMLDRPVKAVLIGAGPLEPAIRARAAGLGLDATFPGHQDPASVRRHVAAARVFVAPSKTAPDGDAEGLPTTILEAAALGVPTVSTRHSGIPEAVRHGETGLLGTEGDRVTLAANLRHLLADDDLRARLGHAARAHVTANFDITTQTRSLEALYDTVAPIMTESGPAGGPWTPSRTPPMR</sequence>
<proteinExistence type="predicted"/>
<evidence type="ECO:0000256" key="3">
    <source>
        <dbReference type="SAM" id="MobiDB-lite"/>
    </source>
</evidence>
<evidence type="ECO:0000313" key="6">
    <source>
        <dbReference type="EMBL" id="GAA1806238.1"/>
    </source>
</evidence>
<evidence type="ECO:0000313" key="7">
    <source>
        <dbReference type="Proteomes" id="UP001500218"/>
    </source>
</evidence>
<dbReference type="PANTHER" id="PTHR45947:SF14">
    <property type="entry name" value="SLL1723 PROTEIN"/>
    <property type="match status" value="1"/>
</dbReference>
<protein>
    <submittedName>
        <fullName evidence="6">Glycosyltransferase</fullName>
    </submittedName>
</protein>
<dbReference type="EMBL" id="BAAALT010000083">
    <property type="protein sequence ID" value="GAA1806238.1"/>
    <property type="molecule type" value="Genomic_DNA"/>
</dbReference>
<organism evidence="6 7">
    <name type="scientific">Luedemannella flava</name>
    <dbReference type="NCBI Taxonomy" id="349316"/>
    <lineage>
        <taxon>Bacteria</taxon>
        <taxon>Bacillati</taxon>
        <taxon>Actinomycetota</taxon>
        <taxon>Actinomycetes</taxon>
        <taxon>Micromonosporales</taxon>
        <taxon>Micromonosporaceae</taxon>
        <taxon>Luedemannella</taxon>
    </lineage>
</organism>
<feature type="region of interest" description="Disordered" evidence="3">
    <location>
        <begin position="366"/>
        <end position="385"/>
    </location>
</feature>
<feature type="domain" description="Glycosyl transferase family 1" evidence="4">
    <location>
        <begin position="180"/>
        <end position="340"/>
    </location>
</feature>
<dbReference type="Pfam" id="PF13439">
    <property type="entry name" value="Glyco_transf_4"/>
    <property type="match status" value="1"/>
</dbReference>
<gene>
    <name evidence="6" type="ORF">GCM10009682_30170</name>
</gene>
<keyword evidence="2" id="KW-0808">Transferase</keyword>
<dbReference type="InterPro" id="IPR050194">
    <property type="entry name" value="Glycosyltransferase_grp1"/>
</dbReference>
<dbReference type="InterPro" id="IPR001296">
    <property type="entry name" value="Glyco_trans_1"/>
</dbReference>
<dbReference type="Gene3D" id="3.40.50.2000">
    <property type="entry name" value="Glycogen Phosphorylase B"/>
    <property type="match status" value="2"/>
</dbReference>
<dbReference type="PANTHER" id="PTHR45947">
    <property type="entry name" value="SULFOQUINOVOSYL TRANSFERASE SQD2"/>
    <property type="match status" value="1"/>
</dbReference>
<evidence type="ECO:0000259" key="5">
    <source>
        <dbReference type="Pfam" id="PF13439"/>
    </source>
</evidence>
<dbReference type="RefSeq" id="WP_344131344.1">
    <property type="nucleotide sequence ID" value="NZ_BAAALT010000083.1"/>
</dbReference>
<keyword evidence="1" id="KW-0328">Glycosyltransferase</keyword>
<evidence type="ECO:0000256" key="1">
    <source>
        <dbReference type="ARBA" id="ARBA00022676"/>
    </source>
</evidence>
<name>A0ABP4Y7H1_9ACTN</name>
<dbReference type="InterPro" id="IPR028098">
    <property type="entry name" value="Glyco_trans_4-like_N"/>
</dbReference>
<evidence type="ECO:0000259" key="4">
    <source>
        <dbReference type="Pfam" id="PF00534"/>
    </source>
</evidence>
<dbReference type="Proteomes" id="UP001500218">
    <property type="component" value="Unassembled WGS sequence"/>
</dbReference>
<keyword evidence="7" id="KW-1185">Reference proteome</keyword>